<sequence length="176" mass="19159">MRVIGLAGWSGAGKTTLLAKLIPELKSRGLSVSTVKHAHHAFDFDKPGKDSYAHREAGASEVLVASSARWAIMHEMRGADEPALVDLLPRLSPVDLVVVEGFKKEEHVKIEIYRVANGKPWLWTTDRHIAAVVSDTEGSRTPLPHAHIDDIPAVADLALAFALPLDETLKRLAPRG</sequence>
<dbReference type="GO" id="GO:0006777">
    <property type="term" value="P:Mo-molybdopterin cofactor biosynthetic process"/>
    <property type="evidence" value="ECO:0007669"/>
    <property type="project" value="InterPro"/>
</dbReference>
<dbReference type="CDD" id="cd03116">
    <property type="entry name" value="MobB"/>
    <property type="match status" value="1"/>
</dbReference>
<evidence type="ECO:0000313" key="2">
    <source>
        <dbReference type="EMBL" id="CAB3755577.1"/>
    </source>
</evidence>
<keyword evidence="3" id="KW-1185">Reference proteome</keyword>
<proteinExistence type="predicted"/>
<accession>A0A6J5DPU6</accession>
<dbReference type="GO" id="GO:0005525">
    <property type="term" value="F:GTP binding"/>
    <property type="evidence" value="ECO:0007669"/>
    <property type="project" value="InterPro"/>
</dbReference>
<dbReference type="NCBIfam" id="TIGR00176">
    <property type="entry name" value="mobB"/>
    <property type="match status" value="1"/>
</dbReference>
<organism evidence="2 3">
    <name type="scientific">Paraburkholderia solisilvae</name>
    <dbReference type="NCBI Taxonomy" id="624376"/>
    <lineage>
        <taxon>Bacteria</taxon>
        <taxon>Pseudomonadati</taxon>
        <taxon>Pseudomonadota</taxon>
        <taxon>Betaproteobacteria</taxon>
        <taxon>Burkholderiales</taxon>
        <taxon>Burkholderiaceae</taxon>
        <taxon>Paraburkholderia</taxon>
    </lineage>
</organism>
<feature type="domain" description="Molybdopterin-guanine dinucleotide biosynthesis protein B (MobB)" evidence="1">
    <location>
        <begin position="3"/>
        <end position="135"/>
    </location>
</feature>
<evidence type="ECO:0000313" key="3">
    <source>
        <dbReference type="Proteomes" id="UP000494329"/>
    </source>
</evidence>
<dbReference type="Proteomes" id="UP000494329">
    <property type="component" value="Unassembled WGS sequence"/>
</dbReference>
<reference evidence="2 3" key="1">
    <citation type="submission" date="2020-04" db="EMBL/GenBank/DDBJ databases">
        <authorList>
            <person name="De Canck E."/>
        </authorList>
    </citation>
    <scope>NUCLEOTIDE SEQUENCE [LARGE SCALE GENOMIC DNA]</scope>
    <source>
        <strain evidence="2 3">LMG 29739</strain>
    </source>
</reference>
<dbReference type="Pfam" id="PF03205">
    <property type="entry name" value="MobB"/>
    <property type="match status" value="1"/>
</dbReference>
<dbReference type="InterPro" id="IPR027417">
    <property type="entry name" value="P-loop_NTPase"/>
</dbReference>
<dbReference type="SUPFAM" id="SSF52540">
    <property type="entry name" value="P-loop containing nucleoside triphosphate hydrolases"/>
    <property type="match status" value="1"/>
</dbReference>
<dbReference type="AlphaFoldDB" id="A0A6J5DPU6"/>
<dbReference type="Gene3D" id="3.40.50.300">
    <property type="entry name" value="P-loop containing nucleotide triphosphate hydrolases"/>
    <property type="match status" value="1"/>
</dbReference>
<dbReference type="PANTHER" id="PTHR40072">
    <property type="entry name" value="MOLYBDOPTERIN-GUANINE DINUCLEOTIDE BIOSYNTHESIS ADAPTER PROTEIN-RELATED"/>
    <property type="match status" value="1"/>
</dbReference>
<protein>
    <submittedName>
        <fullName evidence="2">Molybdopterin-guanine dinucleotide biosynthesis adapter protein</fullName>
    </submittedName>
</protein>
<dbReference type="InterPro" id="IPR004435">
    <property type="entry name" value="MobB_dom"/>
</dbReference>
<dbReference type="PANTHER" id="PTHR40072:SF1">
    <property type="entry name" value="MOLYBDOPTERIN-GUANINE DINUCLEOTIDE BIOSYNTHESIS ADAPTER PROTEIN"/>
    <property type="match status" value="1"/>
</dbReference>
<evidence type="ECO:0000259" key="1">
    <source>
        <dbReference type="Pfam" id="PF03205"/>
    </source>
</evidence>
<name>A0A6J5DPU6_9BURK</name>
<dbReference type="EMBL" id="CADIKF010000014">
    <property type="protein sequence ID" value="CAB3755577.1"/>
    <property type="molecule type" value="Genomic_DNA"/>
</dbReference>
<dbReference type="InterPro" id="IPR052539">
    <property type="entry name" value="MGD_biosynthesis_adapter"/>
</dbReference>
<gene>
    <name evidence="2" type="primary">mobB</name>
    <name evidence="2" type="ORF">LMG29739_02206</name>
</gene>